<dbReference type="HOGENOM" id="CLU_1887122_0_0_1"/>
<protein>
    <submittedName>
        <fullName evidence="2">Uncharacterized protein</fullName>
    </submittedName>
</protein>
<dbReference type="EMBL" id="KL648619">
    <property type="protein sequence ID" value="KEY67424.1"/>
    <property type="molecule type" value="Genomic_DNA"/>
</dbReference>
<feature type="region of interest" description="Disordered" evidence="1">
    <location>
        <begin position="24"/>
        <end position="54"/>
    </location>
</feature>
<name>A0A084AQ45_STACB</name>
<accession>A0A084AQ45</accession>
<evidence type="ECO:0000256" key="1">
    <source>
        <dbReference type="SAM" id="MobiDB-lite"/>
    </source>
</evidence>
<proteinExistence type="predicted"/>
<dbReference type="OrthoDB" id="4590138at2759"/>
<keyword evidence="3" id="KW-1185">Reference proteome</keyword>
<dbReference type="AlphaFoldDB" id="A0A084AQ45"/>
<dbReference type="PANTHER" id="PTHR39474:SF1">
    <property type="entry name" value="FUNGAL SPECIFIC TRANSCRIPTION FACTOR"/>
    <property type="match status" value="1"/>
</dbReference>
<dbReference type="PANTHER" id="PTHR39474">
    <property type="entry name" value="UNNAMED PRODUCT"/>
    <property type="match status" value="1"/>
</dbReference>
<evidence type="ECO:0000313" key="3">
    <source>
        <dbReference type="Proteomes" id="UP000028045"/>
    </source>
</evidence>
<evidence type="ECO:0000313" key="2">
    <source>
        <dbReference type="EMBL" id="KEY67424.1"/>
    </source>
</evidence>
<dbReference type="Proteomes" id="UP000028045">
    <property type="component" value="Unassembled WGS sequence"/>
</dbReference>
<feature type="compositionally biased region" description="Basic and acidic residues" evidence="1">
    <location>
        <begin position="26"/>
        <end position="46"/>
    </location>
</feature>
<reference evidence="2 3" key="1">
    <citation type="journal article" date="2014" name="BMC Genomics">
        <title>Comparative genome sequencing reveals chemotype-specific gene clusters in the toxigenic black mold Stachybotrys.</title>
        <authorList>
            <person name="Semeiks J."/>
            <person name="Borek D."/>
            <person name="Otwinowski Z."/>
            <person name="Grishin N.V."/>
        </authorList>
    </citation>
    <scope>NUCLEOTIDE SEQUENCE [LARGE SCALE GENOMIC DNA]</scope>
    <source>
        <strain evidence="3">CBS 109288 / IBT 7711</strain>
    </source>
</reference>
<gene>
    <name evidence="2" type="ORF">S7711_05952</name>
</gene>
<sequence length="135" mass="14562">MLPRVPLLAAHLLRVRPSRGLGWRRFASDGRGPRGEQEQKVEDARPRGPALPAPAEGAAAVLDVGGGGPGIRLGHLDALDDSLGPLVVNRDGTISQVANWAGMTEGERELTREVVVRRNKQRLAHLRAKQDESKS</sequence>
<organism evidence="2 3">
    <name type="scientific">Stachybotrys chartarum (strain CBS 109288 / IBT 7711)</name>
    <name type="common">Toxic black mold</name>
    <name type="synonym">Stilbospora chartarum</name>
    <dbReference type="NCBI Taxonomy" id="1280523"/>
    <lineage>
        <taxon>Eukaryota</taxon>
        <taxon>Fungi</taxon>
        <taxon>Dikarya</taxon>
        <taxon>Ascomycota</taxon>
        <taxon>Pezizomycotina</taxon>
        <taxon>Sordariomycetes</taxon>
        <taxon>Hypocreomycetidae</taxon>
        <taxon>Hypocreales</taxon>
        <taxon>Stachybotryaceae</taxon>
        <taxon>Stachybotrys</taxon>
    </lineage>
</organism>